<reference evidence="2" key="1">
    <citation type="submission" date="2022-10" db="EMBL/GenBank/DDBJ databases">
        <title>Tapping the CABI collections for fungal endophytes: first genome assemblies for Collariella, Neodidymelliopsis, Ascochyta clinopodiicola, Didymella pomorum, Didymosphaeria variabile, Neocosmospora piperis and Neocucurbitaria cava.</title>
        <authorList>
            <person name="Hill R."/>
        </authorList>
    </citation>
    <scope>NUCLEOTIDE SEQUENCE</scope>
    <source>
        <strain evidence="2">IMI 355091</strain>
    </source>
</reference>
<feature type="region of interest" description="Disordered" evidence="1">
    <location>
        <begin position="1"/>
        <end position="23"/>
    </location>
</feature>
<dbReference type="EMBL" id="JAPEVA010000023">
    <property type="protein sequence ID" value="KAJ4406996.1"/>
    <property type="molecule type" value="Genomic_DNA"/>
</dbReference>
<protein>
    <submittedName>
        <fullName evidence="2">Uncharacterized protein</fullName>
    </submittedName>
</protein>
<proteinExistence type="predicted"/>
<dbReference type="AlphaFoldDB" id="A0A9W8ZF61"/>
<dbReference type="OrthoDB" id="414540at2759"/>
<dbReference type="SUPFAM" id="SSF54427">
    <property type="entry name" value="NTF2-like"/>
    <property type="match status" value="1"/>
</dbReference>
<sequence length="244" mass="27496">MIAPTSAPANAYARHFDDGNNNDMHFDESYKNGYRRQRDLADRSSTLPVSVLSAVAVENMGETTLQDHRLASHTSSTYTRLKDTALSFIDAQKHNPNLNNGDRLDFEALRSLATQGFTHSFGPTYSVSQTPKLQGSFDFERFKAHLESMLPHLETWDIDVRGVVVDEVGRSAVVRAMYRMFVKGKEEGVENDVVWWLEMEEHGDEWKVRKSTEMVDFGASKRIAELMMAGKGGARKDSAAEKEE</sequence>
<dbReference type="InterPro" id="IPR032710">
    <property type="entry name" value="NTF2-like_dom_sf"/>
</dbReference>
<keyword evidence="3" id="KW-1185">Reference proteome</keyword>
<evidence type="ECO:0000313" key="3">
    <source>
        <dbReference type="Proteomes" id="UP001140510"/>
    </source>
</evidence>
<dbReference type="Proteomes" id="UP001140510">
    <property type="component" value="Unassembled WGS sequence"/>
</dbReference>
<feature type="compositionally biased region" description="Basic and acidic residues" evidence="1">
    <location>
        <begin position="14"/>
        <end position="23"/>
    </location>
</feature>
<evidence type="ECO:0000313" key="2">
    <source>
        <dbReference type="EMBL" id="KAJ4406996.1"/>
    </source>
</evidence>
<accession>A0A9W8ZF61</accession>
<gene>
    <name evidence="2" type="ORF">N0V91_004162</name>
</gene>
<evidence type="ECO:0000256" key="1">
    <source>
        <dbReference type="SAM" id="MobiDB-lite"/>
    </source>
</evidence>
<comment type="caution">
    <text evidence="2">The sequence shown here is derived from an EMBL/GenBank/DDBJ whole genome shotgun (WGS) entry which is preliminary data.</text>
</comment>
<organism evidence="2 3">
    <name type="scientific">Didymella pomorum</name>
    <dbReference type="NCBI Taxonomy" id="749634"/>
    <lineage>
        <taxon>Eukaryota</taxon>
        <taxon>Fungi</taxon>
        <taxon>Dikarya</taxon>
        <taxon>Ascomycota</taxon>
        <taxon>Pezizomycotina</taxon>
        <taxon>Dothideomycetes</taxon>
        <taxon>Pleosporomycetidae</taxon>
        <taxon>Pleosporales</taxon>
        <taxon>Pleosporineae</taxon>
        <taxon>Didymellaceae</taxon>
        <taxon>Didymella</taxon>
    </lineage>
</organism>
<name>A0A9W8ZF61_9PLEO</name>